<organism evidence="1 2">
    <name type="scientific">Citrullus colocynthis</name>
    <name type="common">colocynth</name>
    <dbReference type="NCBI Taxonomy" id="252529"/>
    <lineage>
        <taxon>Eukaryota</taxon>
        <taxon>Viridiplantae</taxon>
        <taxon>Streptophyta</taxon>
        <taxon>Embryophyta</taxon>
        <taxon>Tracheophyta</taxon>
        <taxon>Spermatophyta</taxon>
        <taxon>Magnoliopsida</taxon>
        <taxon>eudicotyledons</taxon>
        <taxon>Gunneridae</taxon>
        <taxon>Pentapetalae</taxon>
        <taxon>rosids</taxon>
        <taxon>fabids</taxon>
        <taxon>Cucurbitales</taxon>
        <taxon>Cucurbitaceae</taxon>
        <taxon>Benincaseae</taxon>
        <taxon>Citrullus</taxon>
    </lineage>
</organism>
<reference evidence="1 2" key="1">
    <citation type="submission" date="2024-03" db="EMBL/GenBank/DDBJ databases">
        <authorList>
            <person name="Gkanogiannis A."/>
            <person name="Becerra Lopez-Lavalle L."/>
        </authorList>
    </citation>
    <scope>NUCLEOTIDE SEQUENCE [LARGE SCALE GENOMIC DNA]</scope>
</reference>
<name>A0ABP0YZD7_9ROSI</name>
<dbReference type="Proteomes" id="UP001642487">
    <property type="component" value="Chromosome 7"/>
</dbReference>
<sequence length="100" mass="10690">MALLFALELRQAKRPESLVAAAEASLDVDSDGNAEQLEEVDGKKDLEAAATEVGETSSNNKPFYQSLFNPLIGKVLLKLATNPNSCSCILGLAWALVAKR</sequence>
<protein>
    <submittedName>
        <fullName evidence="1">Uncharacterized protein</fullName>
    </submittedName>
</protein>
<keyword evidence="2" id="KW-1185">Reference proteome</keyword>
<gene>
    <name evidence="1" type="ORF">CITCOLO1_LOCUS18185</name>
</gene>
<proteinExistence type="predicted"/>
<evidence type="ECO:0000313" key="2">
    <source>
        <dbReference type="Proteomes" id="UP001642487"/>
    </source>
</evidence>
<accession>A0ABP0YZD7</accession>
<evidence type="ECO:0000313" key="1">
    <source>
        <dbReference type="EMBL" id="CAK9325909.1"/>
    </source>
</evidence>
<dbReference type="EMBL" id="OZ021741">
    <property type="protein sequence ID" value="CAK9325909.1"/>
    <property type="molecule type" value="Genomic_DNA"/>
</dbReference>